<organism evidence="7 8">
    <name type="scientific">Paraburkholderia strydomiana</name>
    <dbReference type="NCBI Taxonomy" id="1245417"/>
    <lineage>
        <taxon>Bacteria</taxon>
        <taxon>Pseudomonadati</taxon>
        <taxon>Pseudomonadota</taxon>
        <taxon>Betaproteobacteria</taxon>
        <taxon>Burkholderiales</taxon>
        <taxon>Burkholderiaceae</taxon>
        <taxon>Paraburkholderia</taxon>
    </lineage>
</organism>
<dbReference type="PROSITE" id="PS50931">
    <property type="entry name" value="HTH_LYSR"/>
    <property type="match status" value="1"/>
</dbReference>
<comment type="similarity">
    <text evidence="1">Belongs to the LysR transcriptional regulatory family.</text>
</comment>
<reference evidence="7 8" key="1">
    <citation type="journal article" date="2024" name="Chem. Sci.">
        <title>Discovery of megapolipeptins by genome mining of a Burkholderiales bacteria collection.</title>
        <authorList>
            <person name="Paulo B.S."/>
            <person name="Recchia M.J.J."/>
            <person name="Lee S."/>
            <person name="Fergusson C.H."/>
            <person name="Romanowski S.B."/>
            <person name="Hernandez A."/>
            <person name="Krull N."/>
            <person name="Liu D.Y."/>
            <person name="Cavanagh H."/>
            <person name="Bos A."/>
            <person name="Gray C.A."/>
            <person name="Murphy B.T."/>
            <person name="Linington R.G."/>
            <person name="Eustaquio A.S."/>
        </authorList>
    </citation>
    <scope>NUCLEOTIDE SEQUENCE [LARGE SCALE GENOMIC DNA]</scope>
    <source>
        <strain evidence="7 8">RL17-350-BIC-E</strain>
    </source>
</reference>
<dbReference type="InterPro" id="IPR005119">
    <property type="entry name" value="LysR_subst-bd"/>
</dbReference>
<dbReference type="EMBL" id="JAQQCL010000002">
    <property type="protein sequence ID" value="MFM0715583.1"/>
    <property type="molecule type" value="Genomic_DNA"/>
</dbReference>
<keyword evidence="4" id="KW-0804">Transcription</keyword>
<comment type="caution">
    <text evidence="7">The sequence shown here is derived from an EMBL/GenBank/DDBJ whole genome shotgun (WGS) entry which is preliminary data.</text>
</comment>
<dbReference type="PANTHER" id="PTHR30118:SF15">
    <property type="entry name" value="TRANSCRIPTIONAL REGULATORY PROTEIN"/>
    <property type="match status" value="1"/>
</dbReference>
<dbReference type="Gene3D" id="1.10.10.10">
    <property type="entry name" value="Winged helix-like DNA-binding domain superfamily/Winged helix DNA-binding domain"/>
    <property type="match status" value="1"/>
</dbReference>
<feature type="compositionally biased region" description="Basic residues" evidence="5">
    <location>
        <begin position="310"/>
        <end position="321"/>
    </location>
</feature>
<name>A0ABW9E9B4_9BURK</name>
<sequence>MDIRQVDLNLLKVFDALLKKRHVTQAGISIGLSQPAMSYALAKLRELFEDPLFVRTGRGMEPTPRAQALSEPVARMLELVQNEILPMPEFRPGESTRTFVLCMSDIGEMVFLPRLLKHLDAHAPNVKIKTVALSTPELEEALTSGDVDVAVGYFPGLEGAALRRKALYQHSFVCIVREDHPTIHDTLSLDQYLEAPHAMVHPEGRAQDILERAHERLGIRVNVRFNLPRFMGIPFIVAGSDTIATVPLAVGRRFAEFVNIKLLPLPFPGPRYDLHLHWHSRFHHEPANRWMRGTMSELINGPQQHEPLRNTKRAGRTAREA</sequence>
<dbReference type="Proteomes" id="UP001629392">
    <property type="component" value="Unassembled WGS sequence"/>
</dbReference>
<dbReference type="InterPro" id="IPR036390">
    <property type="entry name" value="WH_DNA-bd_sf"/>
</dbReference>
<feature type="region of interest" description="Disordered" evidence="5">
    <location>
        <begin position="300"/>
        <end position="321"/>
    </location>
</feature>
<dbReference type="PANTHER" id="PTHR30118">
    <property type="entry name" value="HTH-TYPE TRANSCRIPTIONAL REGULATOR LEUO-RELATED"/>
    <property type="match status" value="1"/>
</dbReference>
<dbReference type="Pfam" id="PF03466">
    <property type="entry name" value="LysR_substrate"/>
    <property type="match status" value="1"/>
</dbReference>
<accession>A0ABW9E9B4</accession>
<dbReference type="SUPFAM" id="SSF46785">
    <property type="entry name" value="Winged helix' DNA-binding domain"/>
    <property type="match status" value="1"/>
</dbReference>
<gene>
    <name evidence="7" type="ORF">PQQ73_04500</name>
</gene>
<evidence type="ECO:0000256" key="2">
    <source>
        <dbReference type="ARBA" id="ARBA00023015"/>
    </source>
</evidence>
<dbReference type="RefSeq" id="WP_408141217.1">
    <property type="nucleotide sequence ID" value="NZ_JAQQCJ010000002.1"/>
</dbReference>
<keyword evidence="2" id="KW-0805">Transcription regulation</keyword>
<evidence type="ECO:0000313" key="7">
    <source>
        <dbReference type="EMBL" id="MFM0715583.1"/>
    </source>
</evidence>
<dbReference type="InterPro" id="IPR050389">
    <property type="entry name" value="LysR-type_TF"/>
</dbReference>
<evidence type="ECO:0000313" key="8">
    <source>
        <dbReference type="Proteomes" id="UP001629392"/>
    </source>
</evidence>
<evidence type="ECO:0000256" key="5">
    <source>
        <dbReference type="SAM" id="MobiDB-lite"/>
    </source>
</evidence>
<dbReference type="Gene3D" id="3.40.190.10">
    <property type="entry name" value="Periplasmic binding protein-like II"/>
    <property type="match status" value="2"/>
</dbReference>
<feature type="domain" description="HTH lysR-type" evidence="6">
    <location>
        <begin position="6"/>
        <end position="63"/>
    </location>
</feature>
<evidence type="ECO:0000256" key="3">
    <source>
        <dbReference type="ARBA" id="ARBA00023125"/>
    </source>
</evidence>
<dbReference type="SUPFAM" id="SSF53850">
    <property type="entry name" value="Periplasmic binding protein-like II"/>
    <property type="match status" value="1"/>
</dbReference>
<dbReference type="InterPro" id="IPR036388">
    <property type="entry name" value="WH-like_DNA-bd_sf"/>
</dbReference>
<dbReference type="CDD" id="cd08459">
    <property type="entry name" value="PBP2_DntR_NahR_LinR_like"/>
    <property type="match status" value="1"/>
</dbReference>
<keyword evidence="8" id="KW-1185">Reference proteome</keyword>
<evidence type="ECO:0000259" key="6">
    <source>
        <dbReference type="PROSITE" id="PS50931"/>
    </source>
</evidence>
<protein>
    <submittedName>
        <fullName evidence="7">LysR family transcriptional regulator</fullName>
    </submittedName>
</protein>
<dbReference type="InterPro" id="IPR000847">
    <property type="entry name" value="LysR_HTH_N"/>
</dbReference>
<proteinExistence type="inferred from homology"/>
<evidence type="ECO:0000256" key="1">
    <source>
        <dbReference type="ARBA" id="ARBA00009437"/>
    </source>
</evidence>
<evidence type="ECO:0000256" key="4">
    <source>
        <dbReference type="ARBA" id="ARBA00023163"/>
    </source>
</evidence>
<keyword evidence="3" id="KW-0238">DNA-binding</keyword>
<dbReference type="Pfam" id="PF00126">
    <property type="entry name" value="HTH_1"/>
    <property type="match status" value="1"/>
</dbReference>